<reference evidence="1" key="2">
    <citation type="journal article" date="2015" name="Data Brief">
        <title>Shoot transcriptome of the giant reed, Arundo donax.</title>
        <authorList>
            <person name="Barrero R.A."/>
            <person name="Guerrero F.D."/>
            <person name="Moolhuijzen P."/>
            <person name="Goolsby J.A."/>
            <person name="Tidwell J."/>
            <person name="Bellgard S.E."/>
            <person name="Bellgard M.I."/>
        </authorList>
    </citation>
    <scope>NUCLEOTIDE SEQUENCE</scope>
    <source>
        <tissue evidence="1">Shoot tissue taken approximately 20 cm above the soil surface</tissue>
    </source>
</reference>
<protein>
    <submittedName>
        <fullName evidence="1">Uncharacterized protein</fullName>
    </submittedName>
</protein>
<evidence type="ECO:0000313" key="1">
    <source>
        <dbReference type="EMBL" id="JAE26896.1"/>
    </source>
</evidence>
<name>A0A0A9GWF8_ARUDO</name>
<accession>A0A0A9GWF8</accession>
<organism evidence="1">
    <name type="scientific">Arundo donax</name>
    <name type="common">Giant reed</name>
    <name type="synonym">Donax arundinaceus</name>
    <dbReference type="NCBI Taxonomy" id="35708"/>
    <lineage>
        <taxon>Eukaryota</taxon>
        <taxon>Viridiplantae</taxon>
        <taxon>Streptophyta</taxon>
        <taxon>Embryophyta</taxon>
        <taxon>Tracheophyta</taxon>
        <taxon>Spermatophyta</taxon>
        <taxon>Magnoliopsida</taxon>
        <taxon>Liliopsida</taxon>
        <taxon>Poales</taxon>
        <taxon>Poaceae</taxon>
        <taxon>PACMAD clade</taxon>
        <taxon>Arundinoideae</taxon>
        <taxon>Arundineae</taxon>
        <taxon>Arundo</taxon>
    </lineage>
</organism>
<sequence>MMHAVVFVFPCMSFIFIPVNRCYGEKC</sequence>
<dbReference type="EMBL" id="GBRH01171000">
    <property type="protein sequence ID" value="JAE26896.1"/>
    <property type="molecule type" value="Transcribed_RNA"/>
</dbReference>
<reference evidence="1" key="1">
    <citation type="submission" date="2014-09" db="EMBL/GenBank/DDBJ databases">
        <authorList>
            <person name="Magalhaes I.L.F."/>
            <person name="Oliveira U."/>
            <person name="Santos F.R."/>
            <person name="Vidigal T.H.D.A."/>
            <person name="Brescovit A.D."/>
            <person name="Santos A.J."/>
        </authorList>
    </citation>
    <scope>NUCLEOTIDE SEQUENCE</scope>
    <source>
        <tissue evidence="1">Shoot tissue taken approximately 20 cm above the soil surface</tissue>
    </source>
</reference>
<proteinExistence type="predicted"/>
<dbReference type="AlphaFoldDB" id="A0A0A9GWF8"/>